<reference evidence="1" key="1">
    <citation type="submission" date="2021-06" db="EMBL/GenBank/DDBJ databases">
        <authorList>
            <person name="Hodson N. C."/>
            <person name="Mongue J. A."/>
            <person name="Jaron S. K."/>
        </authorList>
    </citation>
    <scope>NUCLEOTIDE SEQUENCE</scope>
</reference>
<dbReference type="AlphaFoldDB" id="A0A8J2KMD2"/>
<evidence type="ECO:0000313" key="2">
    <source>
        <dbReference type="Proteomes" id="UP000708208"/>
    </source>
</evidence>
<organism evidence="1 2">
    <name type="scientific">Allacma fusca</name>
    <dbReference type="NCBI Taxonomy" id="39272"/>
    <lineage>
        <taxon>Eukaryota</taxon>
        <taxon>Metazoa</taxon>
        <taxon>Ecdysozoa</taxon>
        <taxon>Arthropoda</taxon>
        <taxon>Hexapoda</taxon>
        <taxon>Collembola</taxon>
        <taxon>Symphypleona</taxon>
        <taxon>Sminthuridae</taxon>
        <taxon>Allacma</taxon>
    </lineage>
</organism>
<comment type="caution">
    <text evidence="1">The sequence shown here is derived from an EMBL/GenBank/DDBJ whole genome shotgun (WGS) entry which is preliminary data.</text>
</comment>
<proteinExistence type="predicted"/>
<dbReference type="EMBL" id="CAJVCH010351265">
    <property type="protein sequence ID" value="CAG7815709.1"/>
    <property type="molecule type" value="Genomic_DNA"/>
</dbReference>
<keyword evidence="2" id="KW-1185">Reference proteome</keyword>
<gene>
    <name evidence="1" type="ORF">AFUS01_LOCUS26373</name>
</gene>
<name>A0A8J2KMD2_9HEXA</name>
<accession>A0A8J2KMD2</accession>
<sequence length="68" mass="7649">MTRGSIAQHKTRFGCELFAVLSKCKAKHLFAPRGYRSGAVCYKYGALRLYKPIEENWLSAKIDPTAAK</sequence>
<dbReference type="Proteomes" id="UP000708208">
    <property type="component" value="Unassembled WGS sequence"/>
</dbReference>
<evidence type="ECO:0000313" key="1">
    <source>
        <dbReference type="EMBL" id="CAG7815709.1"/>
    </source>
</evidence>
<protein>
    <submittedName>
        <fullName evidence="1">Uncharacterized protein</fullName>
    </submittedName>
</protein>